<evidence type="ECO:0000313" key="2">
    <source>
        <dbReference type="Proteomes" id="UP000239724"/>
    </source>
</evidence>
<protein>
    <submittedName>
        <fullName evidence="1">Uncharacterized protein</fullName>
    </submittedName>
</protein>
<dbReference type="EMBL" id="NHRY01000227">
    <property type="protein sequence ID" value="PPQ29431.1"/>
    <property type="molecule type" value="Genomic_DNA"/>
</dbReference>
<reference evidence="1 2" key="1">
    <citation type="journal article" date="2018" name="Arch. Microbiol.">
        <title>New insights into the metabolic potential of the phototrophic purple bacterium Rhodopila globiformis DSM 161(T) from its draft genome sequence and evidence for a vanadium-dependent nitrogenase.</title>
        <authorList>
            <person name="Imhoff J.F."/>
            <person name="Rahn T."/>
            <person name="Kunzel S."/>
            <person name="Neulinger S.C."/>
        </authorList>
    </citation>
    <scope>NUCLEOTIDE SEQUENCE [LARGE SCALE GENOMIC DNA]</scope>
    <source>
        <strain evidence="1 2">DSM 161</strain>
    </source>
</reference>
<keyword evidence="2" id="KW-1185">Reference proteome</keyword>
<dbReference type="OrthoDB" id="9770544at2"/>
<proteinExistence type="predicted"/>
<dbReference type="Proteomes" id="UP000239724">
    <property type="component" value="Unassembled WGS sequence"/>
</dbReference>
<gene>
    <name evidence="1" type="ORF">CCS01_21680</name>
</gene>
<sequence length="133" mass="14695">MRGLVRVARLWQEVPASGHLALRRPAVLVVMHAVSGAMVFRRGRMHSFYEMMACQAPPAPIAALFSDGKSIPRPCVGDCAPKCDIPRFIALPRRGKLRMQKLRTGTITLDETNQGFGHLSDGTVPRQIRLLHG</sequence>
<dbReference type="RefSeq" id="WP_104520907.1">
    <property type="nucleotide sequence ID" value="NZ_NHRY01000227.1"/>
</dbReference>
<dbReference type="Gene3D" id="3.40.50.720">
    <property type="entry name" value="NAD(P)-binding Rossmann-like Domain"/>
    <property type="match status" value="1"/>
</dbReference>
<organism evidence="1 2">
    <name type="scientific">Rhodopila globiformis</name>
    <name type="common">Rhodopseudomonas globiformis</name>
    <dbReference type="NCBI Taxonomy" id="1071"/>
    <lineage>
        <taxon>Bacteria</taxon>
        <taxon>Pseudomonadati</taxon>
        <taxon>Pseudomonadota</taxon>
        <taxon>Alphaproteobacteria</taxon>
        <taxon>Acetobacterales</taxon>
        <taxon>Acetobacteraceae</taxon>
        <taxon>Rhodopila</taxon>
    </lineage>
</organism>
<accession>A0A2S6N483</accession>
<dbReference type="Gene3D" id="3.90.180.10">
    <property type="entry name" value="Medium-chain alcohol dehydrogenases, catalytic domain"/>
    <property type="match status" value="1"/>
</dbReference>
<dbReference type="AlphaFoldDB" id="A0A2S6N483"/>
<name>A0A2S6N483_RHOGL</name>
<evidence type="ECO:0000313" key="1">
    <source>
        <dbReference type="EMBL" id="PPQ29431.1"/>
    </source>
</evidence>
<comment type="caution">
    <text evidence="1">The sequence shown here is derived from an EMBL/GenBank/DDBJ whole genome shotgun (WGS) entry which is preliminary data.</text>
</comment>